<dbReference type="GO" id="GO:0000278">
    <property type="term" value="P:mitotic cell cycle"/>
    <property type="evidence" value="ECO:0007669"/>
    <property type="project" value="TreeGrafter"/>
</dbReference>
<feature type="compositionally biased region" description="Low complexity" evidence="14">
    <location>
        <begin position="566"/>
        <end position="581"/>
    </location>
</feature>
<dbReference type="GO" id="GO:0005737">
    <property type="term" value="C:cytoplasm"/>
    <property type="evidence" value="ECO:0007669"/>
    <property type="project" value="UniProtKB-SubCell"/>
</dbReference>
<sequence length="1328" mass="150803">MFQKPIKTYGRKPKPVTTSGSDLMTFHRQHIISPLSPDSSIDFDKYLDKSENKSSDYDPFETTFDRVVKTAKLPPRASKRELKVRFVDSTTDSGEESYVEDSQKSDPKSRSSSIEKDLEEDKSEENKSLPDNSDLNSKLTDEETLEQSQDCQTPDSRTSDEYLNKPPAVESPDQSLLQPVLDNLESTQLQPSLPQNDLVPQFVDTTTDSNEESFELVKIDQKSHITHRKIRSNSVDNATEKITKSLPVKTRVRKRKIKKIGNDSSDSDASVKFSPVRKSRRGNNRVSRAKAGSLEQTNRIKNCSVMLTRLELKENRLNNNQELKIKPVKNNNNNNNNNDHRSSCLEAEVKSRECIVRLSQLNNNNNNNNKSTMQMDSTLSQTFISSTPCERRVGFKKLKPGISPIYTPNKASKNLTVPPTILLDVSTELFGDEETNMLVSKKLGSAEEETSITSADLFSSFDELQNQSEDSSVVDDTNTKDSQIKIDDESCQTLIAGSLSGQNSQSVNESFKSEEIKSLSDSQSSVINEMDQRSSIDDMVLDEIEEGNFVSEFKSFDNFTEDSNKNSELSNENSETLKLSNKNSEISELSECIENSLPIKINQTCSENISINNDSILVDESKSAIESSVENSKDNELIDSSETDDDYHLVVSNTSSSNKEDNSTEHSSQEEGEESNKKEEIESDSINENKNSVVKLSEPFVLLERLNNIGHVTTRRRDYQSWARNLDAIAENSSDLSNITEKVSESSDLSKKVARRTTRSTKISLPMRRSTRIKSDSNEPDERPKKSRVGFLEPLIDRLDLENDLDARVLYLKPGKSWARSLSILNNIRKEEDLDLMPIGNKGKKWRQSVRNVLSMQRQSVAFACVKNKENEKSESETFHRDRLLLSKRSSNFPKVSLINNHDVESGAGRFARRMSIRVVPNSSKYSIVDDKIIEDSSFLKAYGISTDRNDEIKKKSLAPKESLVYQLRCSSTPTLEILPEPVSARNVVLQRCDQTDSLPFESCYPDSYLKHCRKIGEGVYGEVFLYENKRDKSVIKIIPIEGNELVNGEPQKKYGEILSEIIIAKELHDLRFNKTYQINSFVEVKNIRCIKGKYPDKLLQLWDAYDEKKNSENDSPRMFTDDQLYIALELGNGGQDMEAFVFNNSAEAYITFVQAALALAVAEKSLDFEHRDMHWGNILISRTNEKQMSCKLDSEEISLQCNGIKTTIIDFTLSRMSYQGCCMFNDLALDPALFTAVGEYQFDIYRLMKEKTKNNWQSFEPYTNILWLHYTLDKMVTAVRYKNVTSKTHKQSIEKLEELKNTILEYESAFDFISNCDKLIGLNRSSC</sequence>
<feature type="compositionally biased region" description="Basic and acidic residues" evidence="14">
    <location>
        <begin position="742"/>
        <end position="751"/>
    </location>
</feature>
<keyword evidence="6" id="KW-0723">Serine/threonine-protein kinase</keyword>
<evidence type="ECO:0000256" key="12">
    <source>
        <dbReference type="ARBA" id="ARBA00048679"/>
    </source>
</evidence>
<feature type="region of interest" description="Disordered" evidence="14">
    <location>
        <begin position="1"/>
        <end position="21"/>
    </location>
</feature>
<dbReference type="PANTHER" id="PTHR24419">
    <property type="entry name" value="INTERLEUKIN-1 RECEPTOR-ASSOCIATED KINASE"/>
    <property type="match status" value="1"/>
</dbReference>
<evidence type="ECO:0000256" key="13">
    <source>
        <dbReference type="PROSITE-ProRule" id="PRU10141"/>
    </source>
</evidence>
<comment type="caution">
    <text evidence="16">The sequence shown here is derived from an EMBL/GenBank/DDBJ whole genome shotgun (WGS) entry which is preliminary data.</text>
</comment>
<evidence type="ECO:0000256" key="7">
    <source>
        <dbReference type="ARBA" id="ARBA00022679"/>
    </source>
</evidence>
<feature type="binding site" evidence="13">
    <location>
        <position position="1037"/>
    </location>
    <ligand>
        <name>ATP</name>
        <dbReference type="ChEBI" id="CHEBI:30616"/>
    </ligand>
</feature>
<dbReference type="GO" id="GO:0072354">
    <property type="term" value="F:histone H3T3 kinase activity"/>
    <property type="evidence" value="ECO:0007669"/>
    <property type="project" value="TreeGrafter"/>
</dbReference>
<dbReference type="PROSITE" id="PS00107">
    <property type="entry name" value="PROTEIN_KINASE_ATP"/>
    <property type="match status" value="1"/>
</dbReference>
<evidence type="ECO:0000256" key="10">
    <source>
        <dbReference type="ARBA" id="ARBA00022840"/>
    </source>
</evidence>
<feature type="region of interest" description="Disordered" evidence="14">
    <location>
        <begin position="767"/>
        <end position="786"/>
    </location>
</feature>
<dbReference type="OrthoDB" id="21018at2759"/>
<protein>
    <recommendedName>
        <fullName evidence="3">non-specific serine/threonine protein kinase</fullName>
        <ecNumber evidence="3">2.7.11.1</ecNumber>
    </recommendedName>
</protein>
<comment type="subcellular location">
    <subcellularLocation>
        <location evidence="1">Chromosome</location>
    </subcellularLocation>
    <subcellularLocation>
        <location evidence="2">Cytoplasm</location>
    </subcellularLocation>
</comment>
<proteinExistence type="predicted"/>
<gene>
    <name evidence="16" type="ORF">HICCMSTLAB_LOCUS11837</name>
</gene>
<dbReference type="SMART" id="SM00220">
    <property type="entry name" value="S_TKc"/>
    <property type="match status" value="1"/>
</dbReference>
<feature type="compositionally biased region" description="Polar residues" evidence="14">
    <location>
        <begin position="146"/>
        <end position="156"/>
    </location>
</feature>
<feature type="compositionally biased region" description="Basic and acidic residues" evidence="14">
    <location>
        <begin position="101"/>
        <end position="116"/>
    </location>
</feature>
<dbReference type="InterPro" id="IPR000719">
    <property type="entry name" value="Prot_kinase_dom"/>
</dbReference>
<evidence type="ECO:0000256" key="9">
    <source>
        <dbReference type="ARBA" id="ARBA00022777"/>
    </source>
</evidence>
<evidence type="ECO:0000256" key="3">
    <source>
        <dbReference type="ARBA" id="ARBA00012513"/>
    </source>
</evidence>
<comment type="catalytic activity">
    <reaction evidence="12">
        <text>L-seryl-[protein] + ATP = O-phospho-L-seryl-[protein] + ADP + H(+)</text>
        <dbReference type="Rhea" id="RHEA:17989"/>
        <dbReference type="Rhea" id="RHEA-COMP:9863"/>
        <dbReference type="Rhea" id="RHEA-COMP:11604"/>
        <dbReference type="ChEBI" id="CHEBI:15378"/>
        <dbReference type="ChEBI" id="CHEBI:29999"/>
        <dbReference type="ChEBI" id="CHEBI:30616"/>
        <dbReference type="ChEBI" id="CHEBI:83421"/>
        <dbReference type="ChEBI" id="CHEBI:456216"/>
        <dbReference type="EC" id="2.7.11.1"/>
    </reaction>
</comment>
<evidence type="ECO:0000313" key="16">
    <source>
        <dbReference type="EMBL" id="CAG5104108.1"/>
    </source>
</evidence>
<feature type="compositionally biased region" description="Basic and acidic residues" evidence="14">
    <location>
        <begin position="773"/>
        <end position="784"/>
    </location>
</feature>
<dbReference type="PANTHER" id="PTHR24419:SF18">
    <property type="entry name" value="SERINE_THREONINE-PROTEIN KINASE HASPIN"/>
    <property type="match status" value="1"/>
</dbReference>
<feature type="domain" description="Protein kinase" evidence="15">
    <location>
        <begin position="1010"/>
        <end position="1328"/>
    </location>
</feature>
<keyword evidence="10 13" id="KW-0067">ATP-binding</keyword>
<dbReference type="EC" id="2.7.11.1" evidence="3"/>
<keyword evidence="8 13" id="KW-0547">Nucleotide-binding</keyword>
<dbReference type="GO" id="GO:0005524">
    <property type="term" value="F:ATP binding"/>
    <property type="evidence" value="ECO:0007669"/>
    <property type="project" value="UniProtKB-UniRule"/>
</dbReference>
<dbReference type="Proteomes" id="UP000786811">
    <property type="component" value="Unassembled WGS sequence"/>
</dbReference>
<dbReference type="InterPro" id="IPR017441">
    <property type="entry name" value="Protein_kinase_ATP_BS"/>
</dbReference>
<dbReference type="PROSITE" id="PS50011">
    <property type="entry name" value="PROTEIN_KINASE_DOM"/>
    <property type="match status" value="1"/>
</dbReference>
<dbReference type="GO" id="GO:0035556">
    <property type="term" value="P:intracellular signal transduction"/>
    <property type="evidence" value="ECO:0007669"/>
    <property type="project" value="TreeGrafter"/>
</dbReference>
<feature type="compositionally biased region" description="Polar residues" evidence="14">
    <location>
        <begin position="129"/>
        <end position="138"/>
    </location>
</feature>
<organism evidence="16 17">
    <name type="scientific">Cotesia congregata</name>
    <name type="common">Parasitoid wasp</name>
    <name type="synonym">Apanteles congregatus</name>
    <dbReference type="NCBI Taxonomy" id="51543"/>
    <lineage>
        <taxon>Eukaryota</taxon>
        <taxon>Metazoa</taxon>
        <taxon>Ecdysozoa</taxon>
        <taxon>Arthropoda</taxon>
        <taxon>Hexapoda</taxon>
        <taxon>Insecta</taxon>
        <taxon>Pterygota</taxon>
        <taxon>Neoptera</taxon>
        <taxon>Endopterygota</taxon>
        <taxon>Hymenoptera</taxon>
        <taxon>Apocrita</taxon>
        <taxon>Ichneumonoidea</taxon>
        <taxon>Braconidae</taxon>
        <taxon>Microgastrinae</taxon>
        <taxon>Cotesia</taxon>
    </lineage>
</organism>
<keyword evidence="17" id="KW-1185">Reference proteome</keyword>
<dbReference type="FunFam" id="1.10.510.10:FF:000401">
    <property type="entry name" value="serine/threonine-protein kinase haspin"/>
    <property type="match status" value="1"/>
</dbReference>
<dbReference type="Gene3D" id="1.10.510.10">
    <property type="entry name" value="Transferase(Phosphotransferase) domain 1"/>
    <property type="match status" value="1"/>
</dbReference>
<evidence type="ECO:0000256" key="8">
    <source>
        <dbReference type="ARBA" id="ARBA00022741"/>
    </source>
</evidence>
<keyword evidence="5" id="KW-0963">Cytoplasm</keyword>
<accession>A0A8J2HKH7</accession>
<feature type="compositionally biased region" description="Basic and acidic residues" evidence="14">
    <location>
        <begin position="658"/>
        <end position="680"/>
    </location>
</feature>
<evidence type="ECO:0000256" key="14">
    <source>
        <dbReference type="SAM" id="MobiDB-lite"/>
    </source>
</evidence>
<feature type="region of interest" description="Disordered" evidence="14">
    <location>
        <begin position="258"/>
        <end position="292"/>
    </location>
</feature>
<feature type="region of interest" description="Disordered" evidence="14">
    <location>
        <begin position="502"/>
        <end position="531"/>
    </location>
</feature>
<dbReference type="EMBL" id="CAJNRD030001123">
    <property type="protein sequence ID" value="CAG5104108.1"/>
    <property type="molecule type" value="Genomic_DNA"/>
</dbReference>
<evidence type="ECO:0000256" key="2">
    <source>
        <dbReference type="ARBA" id="ARBA00004496"/>
    </source>
</evidence>
<dbReference type="InterPro" id="IPR024604">
    <property type="entry name" value="GSG2_C"/>
</dbReference>
<feature type="region of interest" description="Disordered" evidence="14">
    <location>
        <begin position="73"/>
        <end position="174"/>
    </location>
</feature>
<reference evidence="16" key="1">
    <citation type="submission" date="2021-04" db="EMBL/GenBank/DDBJ databases">
        <authorList>
            <person name="Chebbi M.A.C M."/>
        </authorList>
    </citation>
    <scope>NUCLEOTIDE SEQUENCE</scope>
</reference>
<keyword evidence="4" id="KW-0158">Chromosome</keyword>
<dbReference type="GO" id="GO:0005694">
    <property type="term" value="C:chromosome"/>
    <property type="evidence" value="ECO:0007669"/>
    <property type="project" value="UniProtKB-SubCell"/>
</dbReference>
<evidence type="ECO:0000256" key="5">
    <source>
        <dbReference type="ARBA" id="ARBA00022490"/>
    </source>
</evidence>
<dbReference type="GO" id="GO:0005634">
    <property type="term" value="C:nucleus"/>
    <property type="evidence" value="ECO:0007669"/>
    <property type="project" value="TreeGrafter"/>
</dbReference>
<evidence type="ECO:0000256" key="4">
    <source>
        <dbReference type="ARBA" id="ARBA00022454"/>
    </source>
</evidence>
<dbReference type="Pfam" id="PF12330">
    <property type="entry name" value="Haspin_kinase"/>
    <property type="match status" value="1"/>
</dbReference>
<dbReference type="SMART" id="SM01331">
    <property type="entry name" value="DUF3635"/>
    <property type="match status" value="1"/>
</dbReference>
<dbReference type="SUPFAM" id="SSF56112">
    <property type="entry name" value="Protein kinase-like (PK-like)"/>
    <property type="match status" value="1"/>
</dbReference>
<dbReference type="Gene3D" id="3.30.200.20">
    <property type="entry name" value="Phosphorylase Kinase, domain 1"/>
    <property type="match status" value="1"/>
</dbReference>
<name>A0A8J2HKH7_COTCN</name>
<dbReference type="InterPro" id="IPR011009">
    <property type="entry name" value="Kinase-like_dom_sf"/>
</dbReference>
<comment type="catalytic activity">
    <reaction evidence="11">
        <text>L-threonyl-[protein] + ATP = O-phospho-L-threonyl-[protein] + ADP + H(+)</text>
        <dbReference type="Rhea" id="RHEA:46608"/>
        <dbReference type="Rhea" id="RHEA-COMP:11060"/>
        <dbReference type="Rhea" id="RHEA-COMP:11605"/>
        <dbReference type="ChEBI" id="CHEBI:15378"/>
        <dbReference type="ChEBI" id="CHEBI:30013"/>
        <dbReference type="ChEBI" id="CHEBI:30616"/>
        <dbReference type="ChEBI" id="CHEBI:61977"/>
        <dbReference type="ChEBI" id="CHEBI:456216"/>
        <dbReference type="EC" id="2.7.11.1"/>
    </reaction>
</comment>
<feature type="region of interest" description="Disordered" evidence="14">
    <location>
        <begin position="627"/>
        <end position="690"/>
    </location>
</feature>
<evidence type="ECO:0000313" key="17">
    <source>
        <dbReference type="Proteomes" id="UP000786811"/>
    </source>
</evidence>
<keyword evidence="9 16" id="KW-0418">Kinase</keyword>
<keyword evidence="7" id="KW-0808">Transferase</keyword>
<evidence type="ECO:0000259" key="15">
    <source>
        <dbReference type="PROSITE" id="PS50011"/>
    </source>
</evidence>
<evidence type="ECO:0000256" key="6">
    <source>
        <dbReference type="ARBA" id="ARBA00022527"/>
    </source>
</evidence>
<feature type="region of interest" description="Disordered" evidence="14">
    <location>
        <begin position="560"/>
        <end position="585"/>
    </location>
</feature>
<evidence type="ECO:0000256" key="11">
    <source>
        <dbReference type="ARBA" id="ARBA00047899"/>
    </source>
</evidence>
<evidence type="ECO:0000256" key="1">
    <source>
        <dbReference type="ARBA" id="ARBA00004286"/>
    </source>
</evidence>
<feature type="region of interest" description="Disordered" evidence="14">
    <location>
        <begin position="739"/>
        <end position="761"/>
    </location>
</feature>